<organism evidence="7 8">
    <name type="scientific">Niabella ginsengisoli</name>
    <dbReference type="NCBI Taxonomy" id="522298"/>
    <lineage>
        <taxon>Bacteria</taxon>
        <taxon>Pseudomonadati</taxon>
        <taxon>Bacteroidota</taxon>
        <taxon>Chitinophagia</taxon>
        <taxon>Chitinophagales</taxon>
        <taxon>Chitinophagaceae</taxon>
        <taxon>Niabella</taxon>
    </lineage>
</organism>
<comment type="similarity">
    <text evidence="1">Belongs to the sigma-70 factor family. ECF subfamily.</text>
</comment>
<evidence type="ECO:0000313" key="8">
    <source>
        <dbReference type="Proteomes" id="UP001202248"/>
    </source>
</evidence>
<accession>A0ABS9SMK0</accession>
<feature type="domain" description="RNA polymerase sigma-70 region 2" evidence="5">
    <location>
        <begin position="12"/>
        <end position="75"/>
    </location>
</feature>
<keyword evidence="3" id="KW-0731">Sigma factor</keyword>
<evidence type="ECO:0000256" key="2">
    <source>
        <dbReference type="ARBA" id="ARBA00023015"/>
    </source>
</evidence>
<name>A0ABS9SMK0_9BACT</name>
<gene>
    <name evidence="7" type="ORF">MKP09_17565</name>
</gene>
<dbReference type="NCBIfam" id="TIGR02937">
    <property type="entry name" value="sigma70-ECF"/>
    <property type="match status" value="1"/>
</dbReference>
<dbReference type="PANTHER" id="PTHR43133">
    <property type="entry name" value="RNA POLYMERASE ECF-TYPE SIGMA FACTO"/>
    <property type="match status" value="1"/>
</dbReference>
<dbReference type="InterPro" id="IPR014327">
    <property type="entry name" value="RNA_pol_sigma70_bacteroid"/>
</dbReference>
<evidence type="ECO:0000259" key="5">
    <source>
        <dbReference type="Pfam" id="PF04542"/>
    </source>
</evidence>
<sequence>MALDSVQYKSVFDLHYEALYGYACSMLKAETYVDDILQNIFIKLWQSKEKIKPETVKSYLYTSVRNECLNHIKHKGVQATYAQTTMMAGSTSDHNNQTEQKELHEKIQYLVNQLPEKCAAVFYLCRQSGFSYKEVAEALDISVKTVENQMSKALKFLRSGLSEYLVSWLPLFILHLINL</sequence>
<keyword evidence="8" id="KW-1185">Reference proteome</keyword>
<comment type="caution">
    <text evidence="7">The sequence shown here is derived from an EMBL/GenBank/DDBJ whole genome shotgun (WGS) entry which is preliminary data.</text>
</comment>
<dbReference type="EMBL" id="JAKWBL010000004">
    <property type="protein sequence ID" value="MCH5599585.1"/>
    <property type="molecule type" value="Genomic_DNA"/>
</dbReference>
<feature type="domain" description="RNA polymerase sigma factor 70 region 4 type 2" evidence="6">
    <location>
        <begin position="105"/>
        <end position="157"/>
    </location>
</feature>
<dbReference type="InterPro" id="IPR013325">
    <property type="entry name" value="RNA_pol_sigma_r2"/>
</dbReference>
<dbReference type="SUPFAM" id="SSF88659">
    <property type="entry name" value="Sigma3 and sigma4 domains of RNA polymerase sigma factors"/>
    <property type="match status" value="1"/>
</dbReference>
<dbReference type="InterPro" id="IPR036388">
    <property type="entry name" value="WH-like_DNA-bd_sf"/>
</dbReference>
<dbReference type="Gene3D" id="1.10.10.10">
    <property type="entry name" value="Winged helix-like DNA-binding domain superfamily/Winged helix DNA-binding domain"/>
    <property type="match status" value="1"/>
</dbReference>
<keyword evidence="2" id="KW-0805">Transcription regulation</keyword>
<dbReference type="Pfam" id="PF04542">
    <property type="entry name" value="Sigma70_r2"/>
    <property type="match status" value="1"/>
</dbReference>
<dbReference type="Pfam" id="PF08281">
    <property type="entry name" value="Sigma70_r4_2"/>
    <property type="match status" value="1"/>
</dbReference>
<dbReference type="PANTHER" id="PTHR43133:SF46">
    <property type="entry name" value="RNA POLYMERASE SIGMA-70 FACTOR ECF SUBFAMILY"/>
    <property type="match status" value="1"/>
</dbReference>
<dbReference type="SUPFAM" id="SSF88946">
    <property type="entry name" value="Sigma2 domain of RNA polymerase sigma factors"/>
    <property type="match status" value="1"/>
</dbReference>
<dbReference type="CDD" id="cd06171">
    <property type="entry name" value="Sigma70_r4"/>
    <property type="match status" value="1"/>
</dbReference>
<dbReference type="InterPro" id="IPR014284">
    <property type="entry name" value="RNA_pol_sigma-70_dom"/>
</dbReference>
<dbReference type="InterPro" id="IPR013324">
    <property type="entry name" value="RNA_pol_sigma_r3/r4-like"/>
</dbReference>
<evidence type="ECO:0000256" key="3">
    <source>
        <dbReference type="ARBA" id="ARBA00023082"/>
    </source>
</evidence>
<protein>
    <submittedName>
        <fullName evidence="7">RNA polymerase sigma-70 factor</fullName>
    </submittedName>
</protein>
<evidence type="ECO:0000256" key="1">
    <source>
        <dbReference type="ARBA" id="ARBA00010641"/>
    </source>
</evidence>
<evidence type="ECO:0000256" key="4">
    <source>
        <dbReference type="ARBA" id="ARBA00023163"/>
    </source>
</evidence>
<dbReference type="InterPro" id="IPR013249">
    <property type="entry name" value="RNA_pol_sigma70_r4_t2"/>
</dbReference>
<proteinExistence type="inferred from homology"/>
<dbReference type="InterPro" id="IPR039425">
    <property type="entry name" value="RNA_pol_sigma-70-like"/>
</dbReference>
<evidence type="ECO:0000259" key="6">
    <source>
        <dbReference type="Pfam" id="PF08281"/>
    </source>
</evidence>
<dbReference type="NCBIfam" id="TIGR02985">
    <property type="entry name" value="Sig70_bacteroi1"/>
    <property type="match status" value="1"/>
</dbReference>
<dbReference type="Proteomes" id="UP001202248">
    <property type="component" value="Unassembled WGS sequence"/>
</dbReference>
<keyword evidence="4" id="KW-0804">Transcription</keyword>
<dbReference type="Gene3D" id="1.10.1740.10">
    <property type="match status" value="1"/>
</dbReference>
<evidence type="ECO:0000313" key="7">
    <source>
        <dbReference type="EMBL" id="MCH5599585.1"/>
    </source>
</evidence>
<dbReference type="InterPro" id="IPR007627">
    <property type="entry name" value="RNA_pol_sigma70_r2"/>
</dbReference>
<reference evidence="7 8" key="1">
    <citation type="submission" date="2022-02" db="EMBL/GenBank/DDBJ databases">
        <authorList>
            <person name="Min J."/>
        </authorList>
    </citation>
    <scope>NUCLEOTIDE SEQUENCE [LARGE SCALE GENOMIC DNA]</scope>
    <source>
        <strain evidence="7 8">GR10-1</strain>
    </source>
</reference>
<dbReference type="RefSeq" id="WP_240831627.1">
    <property type="nucleotide sequence ID" value="NZ_JAKWBL010000004.1"/>
</dbReference>